<evidence type="ECO:0000256" key="1">
    <source>
        <dbReference type="SAM" id="Phobius"/>
    </source>
</evidence>
<organism evidence="2 3">
    <name type="scientific">Octopus vulgaris</name>
    <name type="common">Common octopus</name>
    <dbReference type="NCBI Taxonomy" id="6645"/>
    <lineage>
        <taxon>Eukaryota</taxon>
        <taxon>Metazoa</taxon>
        <taxon>Spiralia</taxon>
        <taxon>Lophotrochozoa</taxon>
        <taxon>Mollusca</taxon>
        <taxon>Cephalopoda</taxon>
        <taxon>Coleoidea</taxon>
        <taxon>Octopodiformes</taxon>
        <taxon>Octopoda</taxon>
        <taxon>Incirrata</taxon>
        <taxon>Octopodidae</taxon>
        <taxon>Octopus</taxon>
    </lineage>
</organism>
<dbReference type="AlphaFoldDB" id="A0AA36AG45"/>
<reference evidence="2" key="1">
    <citation type="submission" date="2023-08" db="EMBL/GenBank/DDBJ databases">
        <authorList>
            <person name="Alioto T."/>
            <person name="Alioto T."/>
            <person name="Gomez Garrido J."/>
        </authorList>
    </citation>
    <scope>NUCLEOTIDE SEQUENCE</scope>
</reference>
<keyword evidence="3" id="KW-1185">Reference proteome</keyword>
<gene>
    <name evidence="2" type="ORF">OCTVUL_1B001529</name>
</gene>
<keyword evidence="1" id="KW-0812">Transmembrane</keyword>
<sequence>MHKRNFTNINITGLTESASVMALALQLFHAMLFLNVLFATLVIIFSASNEVIQARIIRNVLLVSSYSRYQMLL</sequence>
<proteinExistence type="predicted"/>
<protein>
    <submittedName>
        <fullName evidence="2">Uncharacterized protein</fullName>
    </submittedName>
</protein>
<dbReference type="EMBL" id="OX597814">
    <property type="protein sequence ID" value="CAI9714929.1"/>
    <property type="molecule type" value="Genomic_DNA"/>
</dbReference>
<keyword evidence="1" id="KW-1133">Transmembrane helix</keyword>
<evidence type="ECO:0000313" key="2">
    <source>
        <dbReference type="EMBL" id="CAI9714929.1"/>
    </source>
</evidence>
<evidence type="ECO:0000313" key="3">
    <source>
        <dbReference type="Proteomes" id="UP001162480"/>
    </source>
</evidence>
<accession>A0AA36AG45</accession>
<feature type="transmembrane region" description="Helical" evidence="1">
    <location>
        <begin position="20"/>
        <end position="45"/>
    </location>
</feature>
<keyword evidence="1" id="KW-0472">Membrane</keyword>
<dbReference type="Proteomes" id="UP001162480">
    <property type="component" value="Chromosome 1"/>
</dbReference>
<name>A0AA36AG45_OCTVU</name>